<evidence type="ECO:0000256" key="2">
    <source>
        <dbReference type="ARBA" id="ARBA00008072"/>
    </source>
</evidence>
<dbReference type="RefSeq" id="WP_243742694.1">
    <property type="nucleotide sequence ID" value="NZ_SNYN01000025.1"/>
</dbReference>
<dbReference type="GO" id="GO:0046872">
    <property type="term" value="F:metal ion binding"/>
    <property type="evidence" value="ECO:0007669"/>
    <property type="project" value="UniProtKB-KW"/>
</dbReference>
<evidence type="ECO:0000256" key="3">
    <source>
        <dbReference type="ARBA" id="ARBA00022723"/>
    </source>
</evidence>
<dbReference type="SUPFAM" id="SSF50129">
    <property type="entry name" value="GroES-like"/>
    <property type="match status" value="1"/>
</dbReference>
<dbReference type="Gene3D" id="3.90.180.10">
    <property type="entry name" value="Medium-chain alcohol dehydrogenases, catalytic domain"/>
    <property type="match status" value="1"/>
</dbReference>
<evidence type="ECO:0000256" key="5">
    <source>
        <dbReference type="ARBA" id="ARBA00023002"/>
    </source>
</evidence>
<dbReference type="AlphaFoldDB" id="A0A4V3D732"/>
<dbReference type="PANTHER" id="PTHR43350">
    <property type="entry name" value="NAD-DEPENDENT ALCOHOL DEHYDROGENASE"/>
    <property type="match status" value="1"/>
</dbReference>
<reference evidence="7 8" key="1">
    <citation type="submission" date="2019-03" db="EMBL/GenBank/DDBJ databases">
        <title>Genomic Encyclopedia of Type Strains, Phase IV (KMG-IV): sequencing the most valuable type-strain genomes for metagenomic binning, comparative biology and taxonomic classification.</title>
        <authorList>
            <person name="Goeker M."/>
        </authorList>
    </citation>
    <scope>NUCLEOTIDE SEQUENCE [LARGE SCALE GENOMIC DNA]</scope>
    <source>
        <strain evidence="7 8">DSM 46770</strain>
    </source>
</reference>
<proteinExistence type="inferred from homology"/>
<dbReference type="CDD" id="cd08255">
    <property type="entry name" value="2-desacetyl-2-hydroxyethyl_bacteriochlorophyllide_like"/>
    <property type="match status" value="1"/>
</dbReference>
<dbReference type="GO" id="GO:0016491">
    <property type="term" value="F:oxidoreductase activity"/>
    <property type="evidence" value="ECO:0007669"/>
    <property type="project" value="UniProtKB-KW"/>
</dbReference>
<dbReference type="PANTHER" id="PTHR43350:SF19">
    <property type="entry name" value="D-GULOSIDE 3-DEHYDROGENASE"/>
    <property type="match status" value="1"/>
</dbReference>
<dbReference type="InterPro" id="IPR036291">
    <property type="entry name" value="NAD(P)-bd_dom_sf"/>
</dbReference>
<dbReference type="EMBL" id="SNYN01000025">
    <property type="protein sequence ID" value="TDQ46337.1"/>
    <property type="molecule type" value="Genomic_DNA"/>
</dbReference>
<dbReference type="Gene3D" id="3.40.50.720">
    <property type="entry name" value="NAD(P)-binding Rossmann-like Domain"/>
    <property type="match status" value="1"/>
</dbReference>
<keyword evidence="5" id="KW-0560">Oxidoreductase</keyword>
<dbReference type="SUPFAM" id="SSF51735">
    <property type="entry name" value="NAD(P)-binding Rossmann-fold domains"/>
    <property type="match status" value="1"/>
</dbReference>
<feature type="domain" description="Alcohol dehydrogenase-like C-terminal" evidence="6">
    <location>
        <begin position="182"/>
        <end position="276"/>
    </location>
</feature>
<accession>A0A4V3D732</accession>
<keyword evidence="8" id="KW-1185">Reference proteome</keyword>
<comment type="caution">
    <text evidence="7">The sequence shown here is derived from an EMBL/GenBank/DDBJ whole genome shotgun (WGS) entry which is preliminary data.</text>
</comment>
<dbReference type="InterPro" id="IPR013149">
    <property type="entry name" value="ADH-like_C"/>
</dbReference>
<keyword evidence="4" id="KW-0862">Zinc</keyword>
<evidence type="ECO:0000313" key="7">
    <source>
        <dbReference type="EMBL" id="TDQ46337.1"/>
    </source>
</evidence>
<dbReference type="Pfam" id="PF00107">
    <property type="entry name" value="ADH_zinc_N"/>
    <property type="match status" value="1"/>
</dbReference>
<sequence>MSGGGGYEALWVTGPGRVELVREEAPPLGEGRFEVRTMYSGLSAGTELTFLNGTNPALTGGWDGGLGLFTGEPRTPVYPVRRLGYMQVGRVVRTRTRAVAEGETVAMAYGHRTGYVADPRVDRFVVLGDDLDPLLGVYVAHMGPICANGLLHAAAEVCGPDVRALGDGVAGRRVAVLGAGVVGVLTALFAVHHGAAEVVVLDATPERLEVCRRLGLDTLDMDAGDAAPVLKERWRHGAGDHGADVVFQCRGRSRFLAAALRVLRPQGAVIDLAFYTDAAASVRLGEEFHHNGLAIRCAQIGRVPRGMAHLWDRERLSVETVELLVAKGDRVREHLVTDVVPLSEAPRLMTEVARHRRHVVQAVFTAGPEPARG</sequence>
<comment type="cofactor">
    <cofactor evidence="1">
        <name>Zn(2+)</name>
        <dbReference type="ChEBI" id="CHEBI:29105"/>
    </cofactor>
</comment>
<name>A0A4V3D732_9ACTN</name>
<protein>
    <submittedName>
        <fullName evidence="7">Threonine dehydrogenase-like Zn-dependent dehydrogenase</fullName>
    </submittedName>
</protein>
<gene>
    <name evidence="7" type="ORF">EV190_12524</name>
</gene>
<organism evidence="7 8">
    <name type="scientific">Actinorugispora endophytica</name>
    <dbReference type="NCBI Taxonomy" id="1605990"/>
    <lineage>
        <taxon>Bacteria</taxon>
        <taxon>Bacillati</taxon>
        <taxon>Actinomycetota</taxon>
        <taxon>Actinomycetes</taxon>
        <taxon>Streptosporangiales</taxon>
        <taxon>Nocardiopsidaceae</taxon>
        <taxon>Actinorugispora</taxon>
    </lineage>
</organism>
<evidence type="ECO:0000313" key="8">
    <source>
        <dbReference type="Proteomes" id="UP000295281"/>
    </source>
</evidence>
<comment type="similarity">
    <text evidence="2">Belongs to the zinc-containing alcohol dehydrogenase family.</text>
</comment>
<dbReference type="InterPro" id="IPR011032">
    <property type="entry name" value="GroES-like_sf"/>
</dbReference>
<evidence type="ECO:0000256" key="1">
    <source>
        <dbReference type="ARBA" id="ARBA00001947"/>
    </source>
</evidence>
<dbReference type="Proteomes" id="UP000295281">
    <property type="component" value="Unassembled WGS sequence"/>
</dbReference>
<evidence type="ECO:0000259" key="6">
    <source>
        <dbReference type="Pfam" id="PF00107"/>
    </source>
</evidence>
<evidence type="ECO:0000256" key="4">
    <source>
        <dbReference type="ARBA" id="ARBA00022833"/>
    </source>
</evidence>
<keyword evidence="3" id="KW-0479">Metal-binding</keyword>